<feature type="domain" description="FP protein C-terminal" evidence="2">
    <location>
        <begin position="71"/>
        <end position="118"/>
    </location>
</feature>
<evidence type="ECO:0000313" key="4">
    <source>
        <dbReference type="Proteomes" id="UP000494106"/>
    </source>
</evidence>
<organism evidence="3 4">
    <name type="scientific">Arctia plantaginis</name>
    <name type="common">Wood tiger moth</name>
    <name type="synonym">Phalaena plantaginis</name>
    <dbReference type="NCBI Taxonomy" id="874455"/>
    <lineage>
        <taxon>Eukaryota</taxon>
        <taxon>Metazoa</taxon>
        <taxon>Ecdysozoa</taxon>
        <taxon>Arthropoda</taxon>
        <taxon>Hexapoda</taxon>
        <taxon>Insecta</taxon>
        <taxon>Pterygota</taxon>
        <taxon>Neoptera</taxon>
        <taxon>Endopterygota</taxon>
        <taxon>Lepidoptera</taxon>
        <taxon>Glossata</taxon>
        <taxon>Ditrysia</taxon>
        <taxon>Noctuoidea</taxon>
        <taxon>Erebidae</taxon>
        <taxon>Arctiinae</taxon>
        <taxon>Arctia</taxon>
    </lineage>
</organism>
<name>A0A8S1A605_ARCPL</name>
<comment type="caution">
    <text evidence="3">The sequence shown here is derived from an EMBL/GenBank/DDBJ whole genome shotgun (WGS) entry which is preliminary data.</text>
</comment>
<dbReference type="EMBL" id="CADEBC010000506">
    <property type="protein sequence ID" value="CAB3240741.1"/>
    <property type="molecule type" value="Genomic_DNA"/>
</dbReference>
<evidence type="ECO:0000259" key="2">
    <source>
        <dbReference type="Pfam" id="PF25298"/>
    </source>
</evidence>
<dbReference type="InterPro" id="IPR057251">
    <property type="entry name" value="FP_C"/>
</dbReference>
<evidence type="ECO:0000313" key="3">
    <source>
        <dbReference type="EMBL" id="CAB3240741.1"/>
    </source>
</evidence>
<dbReference type="Pfam" id="PF25298">
    <property type="entry name" value="Baculo_FP_2nd"/>
    <property type="match status" value="1"/>
</dbReference>
<dbReference type="OrthoDB" id="7484295at2759"/>
<feature type="compositionally biased region" description="Polar residues" evidence="1">
    <location>
        <begin position="1"/>
        <end position="18"/>
    </location>
</feature>
<dbReference type="AlphaFoldDB" id="A0A8S1A605"/>
<sequence length="118" mass="13436">MSAQHTASNSLTGSQPNLSEFEEDHTVNRVAIRKRKTLMTVKARRGLTTADISLDGAARPIYLNEHLAPHMLYSKTRKLGLERGYTYIWMKDCKIFLRKNDSSKPMLIATEEDLAKIK</sequence>
<dbReference type="Proteomes" id="UP000494106">
    <property type="component" value="Unassembled WGS sequence"/>
</dbReference>
<gene>
    <name evidence="3" type="ORF">APLA_LOCUS8359</name>
</gene>
<keyword evidence="4" id="KW-1185">Reference proteome</keyword>
<accession>A0A8S1A605</accession>
<protein>
    <recommendedName>
        <fullName evidence="2">FP protein C-terminal domain-containing protein</fullName>
    </recommendedName>
</protein>
<evidence type="ECO:0000256" key="1">
    <source>
        <dbReference type="SAM" id="MobiDB-lite"/>
    </source>
</evidence>
<feature type="region of interest" description="Disordered" evidence="1">
    <location>
        <begin position="1"/>
        <end position="26"/>
    </location>
</feature>
<reference evidence="3 4" key="1">
    <citation type="submission" date="2020-04" db="EMBL/GenBank/DDBJ databases">
        <authorList>
            <person name="Wallbank WR R."/>
            <person name="Pardo Diaz C."/>
            <person name="Kozak K."/>
            <person name="Martin S."/>
            <person name="Jiggins C."/>
            <person name="Moest M."/>
            <person name="Warren A I."/>
            <person name="Byers J.R.P. K."/>
            <person name="Montejo-Kovacevich G."/>
            <person name="Yen C E."/>
        </authorList>
    </citation>
    <scope>NUCLEOTIDE SEQUENCE [LARGE SCALE GENOMIC DNA]</scope>
</reference>
<proteinExistence type="predicted"/>